<dbReference type="Gene3D" id="1.10.630.10">
    <property type="entry name" value="Cytochrome P450"/>
    <property type="match status" value="1"/>
</dbReference>
<feature type="transmembrane region" description="Helical" evidence="7">
    <location>
        <begin position="6"/>
        <end position="25"/>
    </location>
</feature>
<dbReference type="EMBL" id="MCFA01000135">
    <property type="protein sequence ID" value="ORY04451.1"/>
    <property type="molecule type" value="Genomic_DNA"/>
</dbReference>
<proteinExistence type="inferred from homology"/>
<dbReference type="PROSITE" id="PS00086">
    <property type="entry name" value="CYTOCHROME_P450"/>
    <property type="match status" value="1"/>
</dbReference>
<dbReference type="STRING" id="1231657.A0A1Y1Z2C3"/>
<evidence type="ECO:0000256" key="7">
    <source>
        <dbReference type="SAM" id="Phobius"/>
    </source>
</evidence>
<feature type="binding site" description="axial binding residue" evidence="5">
    <location>
        <position position="513"/>
    </location>
    <ligand>
        <name>heme</name>
        <dbReference type="ChEBI" id="CHEBI:30413"/>
    </ligand>
    <ligandPart>
        <name>Fe</name>
        <dbReference type="ChEBI" id="CHEBI:18248"/>
    </ligandPart>
</feature>
<dbReference type="InterPro" id="IPR017972">
    <property type="entry name" value="Cyt_P450_CS"/>
</dbReference>
<dbReference type="PANTHER" id="PTHR24305:SF232">
    <property type="entry name" value="P450, PUTATIVE (EUROFUNG)-RELATED"/>
    <property type="match status" value="1"/>
</dbReference>
<organism evidence="8 9">
    <name type="scientific">Clohesyomyces aquaticus</name>
    <dbReference type="NCBI Taxonomy" id="1231657"/>
    <lineage>
        <taxon>Eukaryota</taxon>
        <taxon>Fungi</taxon>
        <taxon>Dikarya</taxon>
        <taxon>Ascomycota</taxon>
        <taxon>Pezizomycotina</taxon>
        <taxon>Dothideomycetes</taxon>
        <taxon>Pleosporomycetidae</taxon>
        <taxon>Pleosporales</taxon>
        <taxon>Lindgomycetaceae</taxon>
        <taxon>Clohesyomyces</taxon>
    </lineage>
</organism>
<dbReference type="PRINTS" id="PR00385">
    <property type="entry name" value="P450"/>
</dbReference>
<keyword evidence="7" id="KW-1133">Transmembrane helix</keyword>
<evidence type="ECO:0000313" key="8">
    <source>
        <dbReference type="EMBL" id="ORY04451.1"/>
    </source>
</evidence>
<dbReference type="Pfam" id="PF00067">
    <property type="entry name" value="p450"/>
    <property type="match status" value="2"/>
</dbReference>
<dbReference type="GO" id="GO:0005506">
    <property type="term" value="F:iron ion binding"/>
    <property type="evidence" value="ECO:0007669"/>
    <property type="project" value="InterPro"/>
</dbReference>
<evidence type="ECO:0000256" key="5">
    <source>
        <dbReference type="PIRSR" id="PIRSR602401-1"/>
    </source>
</evidence>
<dbReference type="GO" id="GO:0004497">
    <property type="term" value="F:monooxygenase activity"/>
    <property type="evidence" value="ECO:0007669"/>
    <property type="project" value="UniProtKB-KW"/>
</dbReference>
<dbReference type="GO" id="GO:0020037">
    <property type="term" value="F:heme binding"/>
    <property type="evidence" value="ECO:0007669"/>
    <property type="project" value="InterPro"/>
</dbReference>
<comment type="caution">
    <text evidence="8">The sequence shown here is derived from an EMBL/GenBank/DDBJ whole genome shotgun (WGS) entry which is preliminary data.</text>
</comment>
<dbReference type="GO" id="GO:0016705">
    <property type="term" value="F:oxidoreductase activity, acting on paired donors, with incorporation or reduction of molecular oxygen"/>
    <property type="evidence" value="ECO:0007669"/>
    <property type="project" value="InterPro"/>
</dbReference>
<dbReference type="Proteomes" id="UP000193144">
    <property type="component" value="Unassembled WGS sequence"/>
</dbReference>
<dbReference type="InterPro" id="IPR050121">
    <property type="entry name" value="Cytochrome_P450_monoxygenase"/>
</dbReference>
<keyword evidence="6" id="KW-0560">Oxidoreductase</keyword>
<dbReference type="PANTHER" id="PTHR24305">
    <property type="entry name" value="CYTOCHROME P450"/>
    <property type="match status" value="1"/>
</dbReference>
<dbReference type="InterPro" id="IPR036396">
    <property type="entry name" value="Cyt_P450_sf"/>
</dbReference>
<dbReference type="InterPro" id="IPR002401">
    <property type="entry name" value="Cyt_P450_E_grp-I"/>
</dbReference>
<keyword evidence="6 8" id="KW-0503">Monooxygenase</keyword>
<comment type="similarity">
    <text evidence="2 6">Belongs to the cytochrome P450 family.</text>
</comment>
<evidence type="ECO:0000256" key="2">
    <source>
        <dbReference type="ARBA" id="ARBA00010617"/>
    </source>
</evidence>
<name>A0A1Y1Z2C3_9PLEO</name>
<keyword evidence="4 5" id="KW-0408">Iron</keyword>
<protein>
    <submittedName>
        <fullName evidence="8">Cytochrome p450 monooxygenase</fullName>
    </submittedName>
</protein>
<evidence type="ECO:0000256" key="3">
    <source>
        <dbReference type="ARBA" id="ARBA00022723"/>
    </source>
</evidence>
<evidence type="ECO:0000256" key="4">
    <source>
        <dbReference type="ARBA" id="ARBA00023004"/>
    </source>
</evidence>
<sequence length="566" mass="64145">MVYSLVFITTLMATILYAFYLWLIPKPIPGIPYNRDSTHRPLGDALDMLREVSITSEFNLWCAKQVDKLNSPICQVFVNPFSKPWVLLADFAESQDIMLRRKEFDRSKFISGGMAPLGHFQSTLPTDDTWREARLWTQDLMTPTFLNNFAGPAAYSSVGELIRLWKTKARLAQGRSFSAATDLNNVSTDTMLQFTFGDHFPHASQREQIDRISSLDPATLSIGDENRAIEFPEAPVDTYITATHEGTDYVEKAVNSWISELTMWWVTKTPRYKRVMATKNRVIREQIEISLRNVRRGAVRTGVDHMVSREIALAEKHGRSPKYGGQKFRDEVFGLTLAGLHTTSAALGWIVKFLAENQDVQSRLRSELRSAYGKAVEERREPKFEELNHPRHPYLEAVVEEALRCHSTTVTREAVTDTELLGHHIPKGTVVFCVSNGPGFYKPALPVNDSKRSPTSKAAAKPKAWDESRDLSAFYPDRWLVQKSSNEKTGETRLEFDGNSGPQLIFGAGPRGCFGRRLAYIEMRILTALTVWNFQFLQTPKELSSHAATDGISHRATQCYVRLEEM</sequence>
<keyword evidence="7" id="KW-0472">Membrane</keyword>
<evidence type="ECO:0000313" key="9">
    <source>
        <dbReference type="Proteomes" id="UP000193144"/>
    </source>
</evidence>
<keyword evidence="9" id="KW-1185">Reference proteome</keyword>
<keyword evidence="7" id="KW-0812">Transmembrane</keyword>
<reference evidence="8 9" key="1">
    <citation type="submission" date="2016-07" db="EMBL/GenBank/DDBJ databases">
        <title>Pervasive Adenine N6-methylation of Active Genes in Fungi.</title>
        <authorList>
            <consortium name="DOE Joint Genome Institute"/>
            <person name="Mondo S.J."/>
            <person name="Dannebaum R.O."/>
            <person name="Kuo R.C."/>
            <person name="Labutti K."/>
            <person name="Haridas S."/>
            <person name="Kuo A."/>
            <person name="Salamov A."/>
            <person name="Ahrendt S.R."/>
            <person name="Lipzen A."/>
            <person name="Sullivan W."/>
            <person name="Andreopoulos W.B."/>
            <person name="Clum A."/>
            <person name="Lindquist E."/>
            <person name="Daum C."/>
            <person name="Ramamoorthy G.K."/>
            <person name="Gryganskyi A."/>
            <person name="Culley D."/>
            <person name="Magnuson J.K."/>
            <person name="James T.Y."/>
            <person name="O'Malley M.A."/>
            <person name="Stajich J.E."/>
            <person name="Spatafora J.W."/>
            <person name="Visel A."/>
            <person name="Grigoriev I.V."/>
        </authorList>
    </citation>
    <scope>NUCLEOTIDE SEQUENCE [LARGE SCALE GENOMIC DNA]</scope>
    <source>
        <strain evidence="8 9">CBS 115471</strain>
    </source>
</reference>
<accession>A0A1Y1Z2C3</accession>
<dbReference type="InterPro" id="IPR001128">
    <property type="entry name" value="Cyt_P450"/>
</dbReference>
<keyword evidence="5 6" id="KW-0349">Heme</keyword>
<dbReference type="PRINTS" id="PR00463">
    <property type="entry name" value="EP450I"/>
</dbReference>
<evidence type="ECO:0000256" key="1">
    <source>
        <dbReference type="ARBA" id="ARBA00001971"/>
    </source>
</evidence>
<dbReference type="OrthoDB" id="1470350at2759"/>
<gene>
    <name evidence="8" type="ORF">BCR34DRAFT_491514</name>
</gene>
<keyword evidence="3 5" id="KW-0479">Metal-binding</keyword>
<evidence type="ECO:0000256" key="6">
    <source>
        <dbReference type="RuleBase" id="RU000461"/>
    </source>
</evidence>
<dbReference type="SUPFAM" id="SSF48264">
    <property type="entry name" value="Cytochrome P450"/>
    <property type="match status" value="1"/>
</dbReference>
<comment type="cofactor">
    <cofactor evidence="1 5">
        <name>heme</name>
        <dbReference type="ChEBI" id="CHEBI:30413"/>
    </cofactor>
</comment>
<dbReference type="AlphaFoldDB" id="A0A1Y1Z2C3"/>